<dbReference type="SUPFAM" id="SSF53756">
    <property type="entry name" value="UDP-Glycosyltransferase/glycogen phosphorylase"/>
    <property type="match status" value="1"/>
</dbReference>
<dbReference type="Pfam" id="PF13692">
    <property type="entry name" value="Glyco_trans_1_4"/>
    <property type="match status" value="1"/>
</dbReference>
<keyword evidence="1" id="KW-0808">Transferase</keyword>
<dbReference type="Gene3D" id="3.40.50.2000">
    <property type="entry name" value="Glycogen Phosphorylase B"/>
    <property type="match status" value="2"/>
</dbReference>
<proteinExistence type="predicted"/>
<dbReference type="EC" id="2.4.-.-" evidence="1"/>
<evidence type="ECO:0000313" key="2">
    <source>
        <dbReference type="Proteomes" id="UP001290861"/>
    </source>
</evidence>
<organism evidence="1 2">
    <name type="scientific">Pontiella agarivorans</name>
    <dbReference type="NCBI Taxonomy" id="3038953"/>
    <lineage>
        <taxon>Bacteria</taxon>
        <taxon>Pseudomonadati</taxon>
        <taxon>Kiritimatiellota</taxon>
        <taxon>Kiritimatiellia</taxon>
        <taxon>Kiritimatiellales</taxon>
        <taxon>Pontiellaceae</taxon>
        <taxon>Pontiella</taxon>
    </lineage>
</organism>
<name>A0ABU5N1Y8_9BACT</name>
<sequence length="338" mass="37636">MNCSKKILVIILNPDAASSRIRVLNLLPELDTAGLEVEVEVYPKTFRDKLRLFRKCRGFNLVVLQKKMPSPFDLFLLRKNCRKLGYDFDDAQHLPHDSKGSKSRSREVKFRNVIQASDFVIAGNRILEGWAREFGAIKTYVIPSAVETRNIAVKTEYTLGRRFVIGWVGGRVNLPHLMMLAPVLQALQSADIPVELRIVSDDTVEIPGVQVDMRRWDIETQEKEIAQFDVGVMPLPDTLHSAGKCAYKAIQYMASAVPVVASDVGVNRDVVKDGPGFAAIDSGEFINYLAELYGSEMLRKKCGGAGRLRAEKEFSNESVGALLAACLNDHLTEKGIKL</sequence>
<comment type="caution">
    <text evidence="1">The sequence shown here is derived from an EMBL/GenBank/DDBJ whole genome shotgun (WGS) entry which is preliminary data.</text>
</comment>
<dbReference type="Proteomes" id="UP001290861">
    <property type="component" value="Unassembled WGS sequence"/>
</dbReference>
<dbReference type="GO" id="GO:0016757">
    <property type="term" value="F:glycosyltransferase activity"/>
    <property type="evidence" value="ECO:0007669"/>
    <property type="project" value="UniProtKB-KW"/>
</dbReference>
<accession>A0ABU5N1Y8</accession>
<gene>
    <name evidence="1" type="ORF">P9H32_17420</name>
</gene>
<keyword evidence="2" id="KW-1185">Reference proteome</keyword>
<keyword evidence="1" id="KW-0328">Glycosyltransferase</keyword>
<evidence type="ECO:0000313" key="1">
    <source>
        <dbReference type="EMBL" id="MDZ8120413.1"/>
    </source>
</evidence>
<protein>
    <submittedName>
        <fullName evidence="1">Glycosyltransferase</fullName>
        <ecNumber evidence="1">2.4.-.-</ecNumber>
    </submittedName>
</protein>
<dbReference type="EMBL" id="JARVCO010000012">
    <property type="protein sequence ID" value="MDZ8120413.1"/>
    <property type="molecule type" value="Genomic_DNA"/>
</dbReference>
<dbReference type="RefSeq" id="WP_322610186.1">
    <property type="nucleotide sequence ID" value="NZ_JARVCO010000012.1"/>
</dbReference>
<reference evidence="1 2" key="1">
    <citation type="journal article" date="2024" name="Appl. Environ. Microbiol.">
        <title>Pontiella agarivorans sp. nov., a novel marine anaerobic bacterium capable of degrading macroalgal polysaccharides and fixing nitrogen.</title>
        <authorList>
            <person name="Liu N."/>
            <person name="Kivenson V."/>
            <person name="Peng X."/>
            <person name="Cui Z."/>
            <person name="Lankiewicz T.S."/>
            <person name="Gosselin K.M."/>
            <person name="English C.J."/>
            <person name="Blair E.M."/>
            <person name="O'Malley M.A."/>
            <person name="Valentine D.L."/>
        </authorList>
    </citation>
    <scope>NUCLEOTIDE SEQUENCE [LARGE SCALE GENOMIC DNA]</scope>
    <source>
        <strain evidence="1 2">NLcol2</strain>
    </source>
</reference>